<protein>
    <submittedName>
        <fullName evidence="1">Uncharacterized protein</fullName>
    </submittedName>
</protein>
<reference evidence="1 2" key="2">
    <citation type="journal article" date="2019" name="G3 (Bethesda)">
        <title>Hybrid Assembly of the Genome of the Entomopathogenic Nematode Steinernema carpocapsae Identifies the X-Chromosome.</title>
        <authorList>
            <person name="Serra L."/>
            <person name="Macchietto M."/>
            <person name="Macias-Munoz A."/>
            <person name="McGill C.J."/>
            <person name="Rodriguez I.M."/>
            <person name="Rodriguez B."/>
            <person name="Murad R."/>
            <person name="Mortazavi A."/>
        </authorList>
    </citation>
    <scope>NUCLEOTIDE SEQUENCE [LARGE SCALE GENOMIC DNA]</scope>
    <source>
        <strain evidence="1 2">ALL</strain>
    </source>
</reference>
<name>A0A4U5M8C8_STECR</name>
<dbReference type="EMBL" id="AZBU02000009">
    <property type="protein sequence ID" value="TKR65201.1"/>
    <property type="molecule type" value="Genomic_DNA"/>
</dbReference>
<keyword evidence="2" id="KW-1185">Reference proteome</keyword>
<dbReference type="AlphaFoldDB" id="A0A4U5M8C8"/>
<comment type="caution">
    <text evidence="1">The sequence shown here is derived from an EMBL/GenBank/DDBJ whole genome shotgun (WGS) entry which is preliminary data.</text>
</comment>
<gene>
    <name evidence="1" type="ORF">L596_025640</name>
</gene>
<dbReference type="Proteomes" id="UP000298663">
    <property type="component" value="Unassembled WGS sequence"/>
</dbReference>
<accession>A0A4U5M8C8</accession>
<evidence type="ECO:0000313" key="2">
    <source>
        <dbReference type="Proteomes" id="UP000298663"/>
    </source>
</evidence>
<reference evidence="1 2" key="1">
    <citation type="journal article" date="2015" name="Genome Biol.">
        <title>Comparative genomics of Steinernema reveals deeply conserved gene regulatory networks.</title>
        <authorList>
            <person name="Dillman A.R."/>
            <person name="Macchietto M."/>
            <person name="Porter C.F."/>
            <person name="Rogers A."/>
            <person name="Williams B."/>
            <person name="Antoshechkin I."/>
            <person name="Lee M.M."/>
            <person name="Goodwin Z."/>
            <person name="Lu X."/>
            <person name="Lewis E.E."/>
            <person name="Goodrich-Blair H."/>
            <person name="Stock S.P."/>
            <person name="Adams B.J."/>
            <person name="Sternberg P.W."/>
            <person name="Mortazavi A."/>
        </authorList>
    </citation>
    <scope>NUCLEOTIDE SEQUENCE [LARGE SCALE GENOMIC DNA]</scope>
    <source>
        <strain evidence="1 2">ALL</strain>
    </source>
</reference>
<organism evidence="1 2">
    <name type="scientific">Steinernema carpocapsae</name>
    <name type="common">Entomopathogenic nematode</name>
    <dbReference type="NCBI Taxonomy" id="34508"/>
    <lineage>
        <taxon>Eukaryota</taxon>
        <taxon>Metazoa</taxon>
        <taxon>Ecdysozoa</taxon>
        <taxon>Nematoda</taxon>
        <taxon>Chromadorea</taxon>
        <taxon>Rhabditida</taxon>
        <taxon>Tylenchina</taxon>
        <taxon>Panagrolaimomorpha</taxon>
        <taxon>Strongyloidoidea</taxon>
        <taxon>Steinernematidae</taxon>
        <taxon>Steinernema</taxon>
    </lineage>
</organism>
<evidence type="ECO:0000313" key="1">
    <source>
        <dbReference type="EMBL" id="TKR65201.1"/>
    </source>
</evidence>
<sequence>MCVEAYRVCQASLTCASVSGPSALKSPSAMRLKPFLAALLYVLFAAHASNASGVFDGCPRFRDHYVAVYVAGRVHKFWFSGNASQPINLFEEFFDLYKSSPRPEFHKRAHLLLGYDNDILAVRFEVPDVWDKNVAYLPAVPENVSIIQIDLHEESGINIPLKTYKEGVVVPHDTITFFNDVLYFGNKSISTLDPSEPGYNDHLEHVPGRVYDITHDFGFEQPVWLDPKEKLIGVLEGNRIYRIEMKPRDKIRKIGNTYTHYREHARIKSNDGVTTDVFPKKMSFDNIRGGYYEEYCSYYAFKINSCLIAFGPKHLFHHIVVVPDVAAWRTDVRYVEADSLYMWK</sequence>
<proteinExistence type="predicted"/>